<evidence type="ECO:0000259" key="1">
    <source>
        <dbReference type="Pfam" id="PF22936"/>
    </source>
</evidence>
<dbReference type="Proteomes" id="UP000585474">
    <property type="component" value="Unassembled WGS sequence"/>
</dbReference>
<evidence type="ECO:0000313" key="3">
    <source>
        <dbReference type="Proteomes" id="UP000585474"/>
    </source>
</evidence>
<dbReference type="Pfam" id="PF22936">
    <property type="entry name" value="Pol_BBD"/>
    <property type="match status" value="1"/>
</dbReference>
<keyword evidence="3" id="KW-1185">Reference proteome</keyword>
<dbReference type="EMBL" id="BJWL01000017">
    <property type="protein sequence ID" value="GFZ05119.1"/>
    <property type="molecule type" value="Genomic_DNA"/>
</dbReference>
<dbReference type="AlphaFoldDB" id="A0A7J0G2X1"/>
<dbReference type="InterPro" id="IPR054722">
    <property type="entry name" value="PolX-like_BBD"/>
</dbReference>
<sequence>MIGLIRQCIGHNVFHHVAQETSAYELWIKLKEMYQEGHIKRDCPKYKAHNQSSDTAATVVIAVDEDEIDVLLAASEDGKSDRVLDSSSAYHLCRDRKVFFTYAPCEGRISMANNTASRVVGKGSVRFYTADGRERRLEGYTDWREVSRQGELLSDMSSVVLARRMDKGSNRSTEVRKGNAGVLGGSVVLGGSRALGYVQKSGQTRVVQPVQDVHREAQKKETKFDFEKLYSEGHGDAKAILWESWIRSCQEGQLEDIRLPSSELEGEIVKSNPSG</sequence>
<gene>
    <name evidence="2" type="ORF">Acr_17g0006910</name>
</gene>
<reference evidence="2 3" key="1">
    <citation type="submission" date="2019-07" db="EMBL/GenBank/DDBJ databases">
        <title>De Novo Assembly of kiwifruit Actinidia rufa.</title>
        <authorList>
            <person name="Sugita-Konishi S."/>
            <person name="Sato K."/>
            <person name="Mori E."/>
            <person name="Abe Y."/>
            <person name="Kisaki G."/>
            <person name="Hamano K."/>
            <person name="Suezawa K."/>
            <person name="Otani M."/>
            <person name="Fukuda T."/>
            <person name="Manabe T."/>
            <person name="Gomi K."/>
            <person name="Tabuchi M."/>
            <person name="Akimitsu K."/>
            <person name="Kataoka I."/>
        </authorList>
    </citation>
    <scope>NUCLEOTIDE SEQUENCE [LARGE SCALE GENOMIC DNA]</scope>
    <source>
        <strain evidence="3">cv. Fuchu</strain>
    </source>
</reference>
<evidence type="ECO:0000313" key="2">
    <source>
        <dbReference type="EMBL" id="GFZ05119.1"/>
    </source>
</evidence>
<proteinExistence type="predicted"/>
<protein>
    <recommendedName>
        <fullName evidence="1">Retrovirus-related Pol polyprotein from transposon TNT 1-94-like beta-barrel domain-containing protein</fullName>
    </recommendedName>
</protein>
<organism evidence="2 3">
    <name type="scientific">Actinidia rufa</name>
    <dbReference type="NCBI Taxonomy" id="165716"/>
    <lineage>
        <taxon>Eukaryota</taxon>
        <taxon>Viridiplantae</taxon>
        <taxon>Streptophyta</taxon>
        <taxon>Embryophyta</taxon>
        <taxon>Tracheophyta</taxon>
        <taxon>Spermatophyta</taxon>
        <taxon>Magnoliopsida</taxon>
        <taxon>eudicotyledons</taxon>
        <taxon>Gunneridae</taxon>
        <taxon>Pentapetalae</taxon>
        <taxon>asterids</taxon>
        <taxon>Ericales</taxon>
        <taxon>Actinidiaceae</taxon>
        <taxon>Actinidia</taxon>
    </lineage>
</organism>
<feature type="domain" description="Retrovirus-related Pol polyprotein from transposon TNT 1-94-like beta-barrel" evidence="1">
    <location>
        <begin position="83"/>
        <end position="138"/>
    </location>
</feature>
<comment type="caution">
    <text evidence="2">The sequence shown here is derived from an EMBL/GenBank/DDBJ whole genome shotgun (WGS) entry which is preliminary data.</text>
</comment>
<accession>A0A7J0G2X1</accession>
<name>A0A7J0G2X1_9ERIC</name>